<name>I4EW89_MODI5</name>
<keyword evidence="2" id="KW-1185">Reference proteome</keyword>
<dbReference type="KEGG" id="mmar:MODMU_2217"/>
<dbReference type="SUPFAM" id="SSF117396">
    <property type="entry name" value="TM1631-like"/>
    <property type="match status" value="1"/>
</dbReference>
<dbReference type="PANTHER" id="PTHR30348">
    <property type="entry name" value="UNCHARACTERIZED PROTEIN YECE"/>
    <property type="match status" value="1"/>
</dbReference>
<dbReference type="eggNOG" id="COG1801">
    <property type="taxonomic scope" value="Bacteria"/>
</dbReference>
<dbReference type="PATRIC" id="fig|477641.3.peg.2111"/>
<dbReference type="InterPro" id="IPR002763">
    <property type="entry name" value="DUF72"/>
</dbReference>
<reference evidence="1 2" key="1">
    <citation type="journal article" date="2012" name="J. Bacteriol.">
        <title>Genome Sequence of Radiation-Resistant Modestobacter marinus Strain BC501, a Representative Actinobacterium That Thrives on Calcareous Stone Surfaces.</title>
        <authorList>
            <person name="Normand P."/>
            <person name="Gury J."/>
            <person name="Pujic P."/>
            <person name="Chouaia B."/>
            <person name="Crotti E."/>
            <person name="Brusetti L."/>
            <person name="Daffonchio D."/>
            <person name="Vacherie B."/>
            <person name="Barbe V."/>
            <person name="Medigue C."/>
            <person name="Calteau A."/>
            <person name="Ghodhbane-Gtari F."/>
            <person name="Essoussi I."/>
            <person name="Nouioui I."/>
            <person name="Abbassi-Ghozzi I."/>
            <person name="Gtari M."/>
        </authorList>
    </citation>
    <scope>NUCLEOTIDE SEQUENCE [LARGE SCALE GENOMIC DNA]</scope>
    <source>
        <strain evidence="2">BC 501</strain>
    </source>
</reference>
<sequence length="244" mass="27920">MTVAVGTSGWSYDHWDGVLYPPGTPPRDRLAHYVRRFDTVELNASFYRWPRTAAFASWRRRLPPGFGLSVKAPRGLTHAKRLYAPEVWVDRLVACWHELGDRRAVLLVQLHPAHARDDARLDWFLGLLPGWMRVAVEFRHPSWHAEAVYALLERHGAAYTVMSGAGLPCVLRATAPFVYVRLHGPDRDHLYAGSYPTDDLRWWADRVREWSASGRDVYVYFNNDGYGHAVRNADELRALLSSQA</sequence>
<evidence type="ECO:0008006" key="3">
    <source>
        <dbReference type="Google" id="ProtNLM"/>
    </source>
</evidence>
<dbReference type="OrthoDB" id="9780310at2"/>
<evidence type="ECO:0000313" key="2">
    <source>
        <dbReference type="Proteomes" id="UP000006461"/>
    </source>
</evidence>
<dbReference type="EMBL" id="FO203431">
    <property type="protein sequence ID" value="CCH87652.1"/>
    <property type="molecule type" value="Genomic_DNA"/>
</dbReference>
<dbReference type="InterPro" id="IPR036520">
    <property type="entry name" value="UPF0759_sf"/>
</dbReference>
<accession>I4EW89</accession>
<dbReference type="Proteomes" id="UP000006461">
    <property type="component" value="Chromosome"/>
</dbReference>
<proteinExistence type="predicted"/>
<dbReference type="Gene3D" id="3.20.20.410">
    <property type="entry name" value="Protein of unknown function UPF0759"/>
    <property type="match status" value="1"/>
</dbReference>
<organism evidence="1 2">
    <name type="scientific">Modestobacter italicus (strain DSM 44449 / CECT 9708 / BC 501)</name>
    <dbReference type="NCBI Taxonomy" id="2732864"/>
    <lineage>
        <taxon>Bacteria</taxon>
        <taxon>Bacillati</taxon>
        <taxon>Actinomycetota</taxon>
        <taxon>Actinomycetes</taxon>
        <taxon>Geodermatophilales</taxon>
        <taxon>Geodermatophilaceae</taxon>
        <taxon>Modestobacter</taxon>
    </lineage>
</organism>
<dbReference type="PANTHER" id="PTHR30348:SF4">
    <property type="entry name" value="DUF72 DOMAIN-CONTAINING PROTEIN"/>
    <property type="match status" value="1"/>
</dbReference>
<gene>
    <name evidence="1" type="ordered locus">MODMU_2217</name>
</gene>
<dbReference type="AlphaFoldDB" id="I4EW89"/>
<dbReference type="OMA" id="FFNNDHW"/>
<dbReference type="Pfam" id="PF01904">
    <property type="entry name" value="DUF72"/>
    <property type="match status" value="1"/>
</dbReference>
<dbReference type="HOGENOM" id="CLU_046519_3_0_11"/>
<evidence type="ECO:0000313" key="1">
    <source>
        <dbReference type="EMBL" id="CCH87652.1"/>
    </source>
</evidence>
<protein>
    <recommendedName>
        <fullName evidence="3">Sensor histidine kinase</fullName>
    </recommendedName>
</protein>